<accession>B9NBU3</accession>
<dbReference type="HOGENOM" id="CLU_1743654_0_0_1"/>
<dbReference type="InParanoid" id="B9NBU3"/>
<evidence type="ECO:0000313" key="1">
    <source>
        <dbReference type="EMBL" id="PNT32021.1"/>
    </source>
</evidence>
<gene>
    <name evidence="1" type="ORF">POPTR_006G163300</name>
</gene>
<evidence type="ECO:0000313" key="2">
    <source>
        <dbReference type="Proteomes" id="UP000006729"/>
    </source>
</evidence>
<dbReference type="AlphaFoldDB" id="B9NBU3"/>
<organism evidence="1 2">
    <name type="scientific">Populus trichocarpa</name>
    <name type="common">Western balsam poplar</name>
    <name type="synonym">Populus balsamifera subsp. trichocarpa</name>
    <dbReference type="NCBI Taxonomy" id="3694"/>
    <lineage>
        <taxon>Eukaryota</taxon>
        <taxon>Viridiplantae</taxon>
        <taxon>Streptophyta</taxon>
        <taxon>Embryophyta</taxon>
        <taxon>Tracheophyta</taxon>
        <taxon>Spermatophyta</taxon>
        <taxon>Magnoliopsida</taxon>
        <taxon>eudicotyledons</taxon>
        <taxon>Gunneridae</taxon>
        <taxon>Pentapetalae</taxon>
        <taxon>rosids</taxon>
        <taxon>fabids</taxon>
        <taxon>Malpighiales</taxon>
        <taxon>Salicaceae</taxon>
        <taxon>Saliceae</taxon>
        <taxon>Populus</taxon>
    </lineage>
</organism>
<dbReference type="EMBL" id="CM009295">
    <property type="protein sequence ID" value="PNT32021.1"/>
    <property type="molecule type" value="Genomic_DNA"/>
</dbReference>
<reference evidence="1 2" key="1">
    <citation type="journal article" date="2006" name="Science">
        <title>The genome of black cottonwood, Populus trichocarpa (Torr. &amp; Gray).</title>
        <authorList>
            <person name="Tuskan G.A."/>
            <person name="Difazio S."/>
            <person name="Jansson S."/>
            <person name="Bohlmann J."/>
            <person name="Grigoriev I."/>
            <person name="Hellsten U."/>
            <person name="Putnam N."/>
            <person name="Ralph S."/>
            <person name="Rombauts S."/>
            <person name="Salamov A."/>
            <person name="Schein J."/>
            <person name="Sterck L."/>
            <person name="Aerts A."/>
            <person name="Bhalerao R.R."/>
            <person name="Bhalerao R.P."/>
            <person name="Blaudez D."/>
            <person name="Boerjan W."/>
            <person name="Brun A."/>
            <person name="Brunner A."/>
            <person name="Busov V."/>
            <person name="Campbell M."/>
            <person name="Carlson J."/>
            <person name="Chalot M."/>
            <person name="Chapman J."/>
            <person name="Chen G.L."/>
            <person name="Cooper D."/>
            <person name="Coutinho P.M."/>
            <person name="Couturier J."/>
            <person name="Covert S."/>
            <person name="Cronk Q."/>
            <person name="Cunningham R."/>
            <person name="Davis J."/>
            <person name="Degroeve S."/>
            <person name="Dejardin A."/>
            <person name="Depamphilis C."/>
            <person name="Detter J."/>
            <person name="Dirks B."/>
            <person name="Dubchak I."/>
            <person name="Duplessis S."/>
            <person name="Ehlting J."/>
            <person name="Ellis B."/>
            <person name="Gendler K."/>
            <person name="Goodstein D."/>
            <person name="Gribskov M."/>
            <person name="Grimwood J."/>
            <person name="Groover A."/>
            <person name="Gunter L."/>
            <person name="Hamberger B."/>
            <person name="Heinze B."/>
            <person name="Helariutta Y."/>
            <person name="Henrissat B."/>
            <person name="Holligan D."/>
            <person name="Holt R."/>
            <person name="Huang W."/>
            <person name="Islam-Faridi N."/>
            <person name="Jones S."/>
            <person name="Jones-Rhoades M."/>
            <person name="Jorgensen R."/>
            <person name="Joshi C."/>
            <person name="Kangasjarvi J."/>
            <person name="Karlsson J."/>
            <person name="Kelleher C."/>
            <person name="Kirkpatrick R."/>
            <person name="Kirst M."/>
            <person name="Kohler A."/>
            <person name="Kalluri U."/>
            <person name="Larimer F."/>
            <person name="Leebens-Mack J."/>
            <person name="Leple J.C."/>
            <person name="Locascio P."/>
            <person name="Lou Y."/>
            <person name="Lucas S."/>
            <person name="Martin F."/>
            <person name="Montanini B."/>
            <person name="Napoli C."/>
            <person name="Nelson D.R."/>
            <person name="Nelson C."/>
            <person name="Nieminen K."/>
            <person name="Nilsson O."/>
            <person name="Pereda V."/>
            <person name="Peter G."/>
            <person name="Philippe R."/>
            <person name="Pilate G."/>
            <person name="Poliakov A."/>
            <person name="Razumovskaya J."/>
            <person name="Richardson P."/>
            <person name="Rinaldi C."/>
            <person name="Ritland K."/>
            <person name="Rouze P."/>
            <person name="Ryaboy D."/>
            <person name="Schmutz J."/>
            <person name="Schrader J."/>
            <person name="Segerman B."/>
            <person name="Shin H."/>
            <person name="Siddiqui A."/>
            <person name="Sterky F."/>
            <person name="Terry A."/>
            <person name="Tsai C.J."/>
            <person name="Uberbacher E."/>
            <person name="Unneberg P."/>
            <person name="Vahala J."/>
            <person name="Wall K."/>
            <person name="Wessler S."/>
            <person name="Yang G."/>
            <person name="Yin T."/>
            <person name="Douglas C."/>
            <person name="Marra M."/>
            <person name="Sandberg G."/>
            <person name="Van de Peer Y."/>
            <person name="Rokhsar D."/>
        </authorList>
    </citation>
    <scope>NUCLEOTIDE SEQUENCE [LARGE SCALE GENOMIC DNA]</scope>
    <source>
        <strain evidence="2">cv. Nisqually</strain>
    </source>
</reference>
<proteinExistence type="predicted"/>
<sequence length="150" mass="16378">MGITSNKRTRLRDQVLVAMGQERSWHEPITFTPADGQGIKYPHEDALVISTVMEGHRVHKTLVDDDSLMNILSAEAMTKIGMDAFRMTIVPTPLIGIEGSAVLMKGAEGLIVTMGTAPCCVTLQQTLWLLIPISHTTPLSGGRCFISLLY</sequence>
<dbReference type="PANTHER" id="PTHR33240:SF17">
    <property type="entry name" value="EUKARYOTIC PEPTIDE CHAIN RELEASE FACTOR GTP-BINDING SUBUNIT-LIKE"/>
    <property type="match status" value="1"/>
</dbReference>
<protein>
    <submittedName>
        <fullName evidence="1">Uncharacterized protein</fullName>
    </submittedName>
</protein>
<name>B9NBU3_POPTR</name>
<keyword evidence="2" id="KW-1185">Reference proteome</keyword>
<dbReference type="Proteomes" id="UP000006729">
    <property type="component" value="Chromosome 6"/>
</dbReference>
<dbReference type="PANTHER" id="PTHR33240">
    <property type="entry name" value="OS08G0508500 PROTEIN"/>
    <property type="match status" value="1"/>
</dbReference>
<dbReference type="eggNOG" id="KOG0017">
    <property type="taxonomic scope" value="Eukaryota"/>
</dbReference>